<dbReference type="InterPro" id="IPR020546">
    <property type="entry name" value="ATP_synth_F1_dsu/esu_N"/>
</dbReference>
<keyword evidence="7 8" id="KW-0066">ATP synthesis</keyword>
<dbReference type="HAMAP" id="MF_00530">
    <property type="entry name" value="ATP_synth_epsil_bac"/>
    <property type="match status" value="1"/>
</dbReference>
<evidence type="ECO:0000256" key="8">
    <source>
        <dbReference type="HAMAP-Rule" id="MF_00530"/>
    </source>
</evidence>
<dbReference type="Pfam" id="PF02823">
    <property type="entry name" value="ATP-synt_DE_N"/>
    <property type="match status" value="1"/>
</dbReference>
<evidence type="ECO:0000259" key="11">
    <source>
        <dbReference type="Pfam" id="PF02823"/>
    </source>
</evidence>
<dbReference type="GO" id="GO:0005524">
    <property type="term" value="F:ATP binding"/>
    <property type="evidence" value="ECO:0007669"/>
    <property type="project" value="UniProtKB-UniRule"/>
</dbReference>
<feature type="coiled-coil region" evidence="10">
    <location>
        <begin position="93"/>
        <end position="120"/>
    </location>
</feature>
<accession>A0A6J4R0S9</accession>
<dbReference type="GO" id="GO:0016787">
    <property type="term" value="F:hydrolase activity"/>
    <property type="evidence" value="ECO:0007669"/>
    <property type="project" value="UniProtKB-KW"/>
</dbReference>
<keyword evidence="8" id="KW-1003">Cell membrane</keyword>
<reference evidence="12" key="1">
    <citation type="submission" date="2020-02" db="EMBL/GenBank/DDBJ databases">
        <authorList>
            <person name="Meier V. D."/>
        </authorList>
    </citation>
    <scope>NUCLEOTIDE SEQUENCE</scope>
    <source>
        <strain evidence="12">AVDCRST_MAG02</strain>
    </source>
</reference>
<protein>
    <recommendedName>
        <fullName evidence="8">ATP synthase epsilon chain</fullName>
    </recommendedName>
    <alternativeName>
        <fullName evidence="8">ATP synthase F1 sector epsilon subunit</fullName>
    </alternativeName>
    <alternativeName>
        <fullName evidence="8">F-ATPase epsilon subunit</fullName>
    </alternativeName>
</protein>
<dbReference type="Gene3D" id="2.60.15.10">
    <property type="entry name" value="F0F1 ATP synthase delta/epsilon subunit, N-terminal"/>
    <property type="match status" value="1"/>
</dbReference>
<comment type="subunit">
    <text evidence="8 9">F-type ATPases have 2 components, CF(1) - the catalytic core - and CF(0) - the membrane proton channel. CF(1) has five subunits: alpha(3), beta(3), gamma(1), delta(1), epsilon(1). CF(0) has three main subunits: a, b and c.</text>
</comment>
<dbReference type="GO" id="GO:0012505">
    <property type="term" value="C:endomembrane system"/>
    <property type="evidence" value="ECO:0007669"/>
    <property type="project" value="UniProtKB-SubCell"/>
</dbReference>
<evidence type="ECO:0000256" key="4">
    <source>
        <dbReference type="ARBA" id="ARBA00023065"/>
    </source>
</evidence>
<dbReference type="CDD" id="cd12152">
    <property type="entry name" value="F1-ATPase_delta"/>
    <property type="match status" value="1"/>
</dbReference>
<comment type="function">
    <text evidence="8">Produces ATP from ADP in the presence of a proton gradient across the membrane.</text>
</comment>
<sequence>MAEERQQGGGGRQLFCRIITPEKMVYDGEANLVVARIADGDVGVMVDHAPLVSAAEVGDVRIREGEELHVFATSDGFFKVSENLVQILVEEAVEAGEIDVDAAGDQVEEAERELSEVSGDTEDRDRVMAEIDRKRRMGENLMRVAGKYGQG</sequence>
<evidence type="ECO:0000256" key="1">
    <source>
        <dbReference type="ARBA" id="ARBA00004184"/>
    </source>
</evidence>
<dbReference type="AlphaFoldDB" id="A0A6J4R0S9"/>
<evidence type="ECO:0000256" key="5">
    <source>
        <dbReference type="ARBA" id="ARBA00023136"/>
    </source>
</evidence>
<keyword evidence="12" id="KW-0378">Hydrolase</keyword>
<dbReference type="PANTHER" id="PTHR13822">
    <property type="entry name" value="ATP SYNTHASE DELTA/EPSILON CHAIN"/>
    <property type="match status" value="1"/>
</dbReference>
<dbReference type="GO" id="GO:0045259">
    <property type="term" value="C:proton-transporting ATP synthase complex"/>
    <property type="evidence" value="ECO:0007669"/>
    <property type="project" value="UniProtKB-KW"/>
</dbReference>
<feature type="domain" description="ATP synthase F1 complex delta/epsilon subunit N-terminal" evidence="11">
    <location>
        <begin position="16"/>
        <end position="92"/>
    </location>
</feature>
<dbReference type="PANTHER" id="PTHR13822:SF10">
    <property type="entry name" value="ATP SYNTHASE EPSILON CHAIN, CHLOROPLASTIC"/>
    <property type="match status" value="1"/>
</dbReference>
<keyword evidence="3 8" id="KW-0813">Transport</keyword>
<name>A0A6J4R0S9_9ACTN</name>
<keyword evidence="8" id="KW-0375">Hydrogen ion transport</keyword>
<dbReference type="GO" id="GO:0046933">
    <property type="term" value="F:proton-transporting ATP synthase activity, rotational mechanism"/>
    <property type="evidence" value="ECO:0007669"/>
    <property type="project" value="UniProtKB-UniRule"/>
</dbReference>
<comment type="subcellular location">
    <subcellularLocation>
        <location evidence="8">Cell membrane</location>
        <topology evidence="8">Peripheral membrane protein</topology>
    </subcellularLocation>
    <subcellularLocation>
        <location evidence="1">Endomembrane system</location>
        <topology evidence="1">Peripheral membrane protein</topology>
    </subcellularLocation>
</comment>
<organism evidence="12">
    <name type="scientific">uncultured Rubrobacteraceae bacterium</name>
    <dbReference type="NCBI Taxonomy" id="349277"/>
    <lineage>
        <taxon>Bacteria</taxon>
        <taxon>Bacillati</taxon>
        <taxon>Actinomycetota</taxon>
        <taxon>Rubrobacteria</taxon>
        <taxon>Rubrobacterales</taxon>
        <taxon>Rubrobacteraceae</taxon>
        <taxon>environmental samples</taxon>
    </lineage>
</organism>
<evidence type="ECO:0000256" key="10">
    <source>
        <dbReference type="SAM" id="Coils"/>
    </source>
</evidence>
<dbReference type="NCBIfam" id="TIGR01216">
    <property type="entry name" value="ATP_synt_epsi"/>
    <property type="match status" value="1"/>
</dbReference>
<proteinExistence type="inferred from homology"/>
<dbReference type="GO" id="GO:0005886">
    <property type="term" value="C:plasma membrane"/>
    <property type="evidence" value="ECO:0007669"/>
    <property type="project" value="UniProtKB-SubCell"/>
</dbReference>
<keyword evidence="4 8" id="KW-0406">Ion transport</keyword>
<evidence type="ECO:0000256" key="2">
    <source>
        <dbReference type="ARBA" id="ARBA00005712"/>
    </source>
</evidence>
<evidence type="ECO:0000256" key="6">
    <source>
        <dbReference type="ARBA" id="ARBA00023196"/>
    </source>
</evidence>
<dbReference type="InterPro" id="IPR036771">
    <property type="entry name" value="ATPsynth_dsu/esu_N"/>
</dbReference>
<evidence type="ECO:0000313" key="12">
    <source>
        <dbReference type="EMBL" id="CAA9460883.1"/>
    </source>
</evidence>
<keyword evidence="5 8" id="KW-0472">Membrane</keyword>
<dbReference type="SUPFAM" id="SSF51344">
    <property type="entry name" value="Epsilon subunit of F1F0-ATP synthase N-terminal domain"/>
    <property type="match status" value="1"/>
</dbReference>
<dbReference type="EMBL" id="CADCVH010000075">
    <property type="protein sequence ID" value="CAA9460883.1"/>
    <property type="molecule type" value="Genomic_DNA"/>
</dbReference>
<keyword evidence="10" id="KW-0175">Coiled coil</keyword>
<dbReference type="InterPro" id="IPR001469">
    <property type="entry name" value="ATP_synth_F1_dsu/esu"/>
</dbReference>
<keyword evidence="6 8" id="KW-0139">CF(1)</keyword>
<evidence type="ECO:0000256" key="7">
    <source>
        <dbReference type="ARBA" id="ARBA00023310"/>
    </source>
</evidence>
<gene>
    <name evidence="8" type="primary">atpC</name>
    <name evidence="12" type="ORF">AVDCRST_MAG02-2165</name>
</gene>
<comment type="similarity">
    <text evidence="2 8 9">Belongs to the ATPase epsilon chain family.</text>
</comment>
<evidence type="ECO:0000256" key="9">
    <source>
        <dbReference type="RuleBase" id="RU003656"/>
    </source>
</evidence>
<evidence type="ECO:0000256" key="3">
    <source>
        <dbReference type="ARBA" id="ARBA00022448"/>
    </source>
</evidence>